<gene>
    <name evidence="2" type="ORF">KC19_5G153100</name>
</gene>
<feature type="region of interest" description="Disordered" evidence="1">
    <location>
        <begin position="1"/>
        <end position="41"/>
    </location>
</feature>
<protein>
    <submittedName>
        <fullName evidence="2">Uncharacterized protein</fullName>
    </submittedName>
</protein>
<proteinExistence type="predicted"/>
<keyword evidence="3" id="KW-1185">Reference proteome</keyword>
<name>A0A8T0I368_CERPU</name>
<accession>A0A8T0I368</accession>
<organism evidence="2 3">
    <name type="scientific">Ceratodon purpureus</name>
    <name type="common">Fire moss</name>
    <name type="synonym">Dicranum purpureum</name>
    <dbReference type="NCBI Taxonomy" id="3225"/>
    <lineage>
        <taxon>Eukaryota</taxon>
        <taxon>Viridiplantae</taxon>
        <taxon>Streptophyta</taxon>
        <taxon>Embryophyta</taxon>
        <taxon>Bryophyta</taxon>
        <taxon>Bryophytina</taxon>
        <taxon>Bryopsida</taxon>
        <taxon>Dicranidae</taxon>
        <taxon>Pseudoditrichales</taxon>
        <taxon>Ditrichaceae</taxon>
        <taxon>Ceratodon</taxon>
    </lineage>
</organism>
<evidence type="ECO:0000313" key="2">
    <source>
        <dbReference type="EMBL" id="KAG0577395.1"/>
    </source>
</evidence>
<feature type="compositionally biased region" description="Basic residues" evidence="1">
    <location>
        <begin position="13"/>
        <end position="33"/>
    </location>
</feature>
<comment type="caution">
    <text evidence="2">The sequence shown here is derived from an EMBL/GenBank/DDBJ whole genome shotgun (WGS) entry which is preliminary data.</text>
</comment>
<reference evidence="2" key="1">
    <citation type="submission" date="2020-06" db="EMBL/GenBank/DDBJ databases">
        <title>WGS assembly of Ceratodon purpureus strain R40.</title>
        <authorList>
            <person name="Carey S.B."/>
            <person name="Jenkins J."/>
            <person name="Shu S."/>
            <person name="Lovell J.T."/>
            <person name="Sreedasyam A."/>
            <person name="Maumus F."/>
            <person name="Tiley G.P."/>
            <person name="Fernandez-Pozo N."/>
            <person name="Barry K."/>
            <person name="Chen C."/>
            <person name="Wang M."/>
            <person name="Lipzen A."/>
            <person name="Daum C."/>
            <person name="Saski C.A."/>
            <person name="Payton A.C."/>
            <person name="Mcbreen J.C."/>
            <person name="Conrad R.E."/>
            <person name="Kollar L.M."/>
            <person name="Olsson S."/>
            <person name="Huttunen S."/>
            <person name="Landis J.B."/>
            <person name="Wickett N.J."/>
            <person name="Johnson M.G."/>
            <person name="Rensing S.A."/>
            <person name="Grimwood J."/>
            <person name="Schmutz J."/>
            <person name="Mcdaniel S.F."/>
        </authorList>
    </citation>
    <scope>NUCLEOTIDE SEQUENCE</scope>
    <source>
        <strain evidence="2">R40</strain>
    </source>
</reference>
<dbReference type="EMBL" id="CM026425">
    <property type="protein sequence ID" value="KAG0577395.1"/>
    <property type="molecule type" value="Genomic_DNA"/>
</dbReference>
<dbReference type="Proteomes" id="UP000822688">
    <property type="component" value="Chromosome 5"/>
</dbReference>
<dbReference type="AlphaFoldDB" id="A0A8T0I368"/>
<evidence type="ECO:0000256" key="1">
    <source>
        <dbReference type="SAM" id="MobiDB-lite"/>
    </source>
</evidence>
<sequence>MSLGDQMKQSFAPKRRHPRNKNRRIASSRRTRAVHNASDQSYPDNSCVNMVLKRREGEFAHTCDIKGHQLIHEVCLHASTCNHRRILRILPRVIASQIEEHNILVKIDKFSISSPH</sequence>
<evidence type="ECO:0000313" key="3">
    <source>
        <dbReference type="Proteomes" id="UP000822688"/>
    </source>
</evidence>